<evidence type="ECO:0000256" key="6">
    <source>
        <dbReference type="HAMAP-Rule" id="MF_00031"/>
    </source>
</evidence>
<evidence type="ECO:0000256" key="2">
    <source>
        <dbReference type="ARBA" id="ARBA00022763"/>
    </source>
</evidence>
<dbReference type="SUPFAM" id="SSF50249">
    <property type="entry name" value="Nucleic acid-binding proteins"/>
    <property type="match status" value="1"/>
</dbReference>
<dbReference type="InterPro" id="IPR012340">
    <property type="entry name" value="NA-bd_OB-fold"/>
</dbReference>
<keyword evidence="8" id="KW-0378">Hydrolase</keyword>
<comment type="subcellular location">
    <subcellularLocation>
        <location evidence="6">Cytoplasm</location>
    </subcellularLocation>
</comment>
<accession>A0A833L4N0</accession>
<protein>
    <recommendedName>
        <fullName evidence="6">Holliday junction branch migration complex subunit RuvA</fullName>
    </recommendedName>
</protein>
<evidence type="ECO:0000256" key="3">
    <source>
        <dbReference type="ARBA" id="ARBA00023125"/>
    </source>
</evidence>
<feature type="region of interest" description="Domain II" evidence="6">
    <location>
        <begin position="65"/>
        <end position="142"/>
    </location>
</feature>
<keyword evidence="8" id="KW-0547">Nucleotide-binding</keyword>
<dbReference type="Gene3D" id="1.10.8.10">
    <property type="entry name" value="DNA helicase RuvA subunit, C-terminal domain"/>
    <property type="match status" value="1"/>
</dbReference>
<dbReference type="GO" id="GO:0000400">
    <property type="term" value="F:four-way junction DNA binding"/>
    <property type="evidence" value="ECO:0007669"/>
    <property type="project" value="UniProtKB-UniRule"/>
</dbReference>
<keyword evidence="8" id="KW-0347">Helicase</keyword>
<evidence type="ECO:0000256" key="5">
    <source>
        <dbReference type="ARBA" id="ARBA00023204"/>
    </source>
</evidence>
<dbReference type="NCBIfam" id="TIGR00084">
    <property type="entry name" value="ruvA"/>
    <property type="match status" value="1"/>
</dbReference>
<feature type="region of interest" description="Domain I" evidence="6">
    <location>
        <begin position="1"/>
        <end position="64"/>
    </location>
</feature>
<keyword evidence="8" id="KW-0067">ATP-binding</keyword>
<dbReference type="Pfam" id="PF01330">
    <property type="entry name" value="RuvA_N"/>
    <property type="match status" value="1"/>
</dbReference>
<organism evidence="8 9">
    <name type="scientific">Candidatus Saganbacteria bacterium</name>
    <dbReference type="NCBI Taxonomy" id="2575572"/>
    <lineage>
        <taxon>Bacteria</taxon>
        <taxon>Bacillati</taxon>
        <taxon>Saganbacteria</taxon>
    </lineage>
</organism>
<dbReference type="Pfam" id="PF07499">
    <property type="entry name" value="RuvA_C"/>
    <property type="match status" value="1"/>
</dbReference>
<gene>
    <name evidence="6" type="primary">ruvA</name>
    <name evidence="8" type="ORF">FD145_413</name>
</gene>
<dbReference type="SUPFAM" id="SSF46929">
    <property type="entry name" value="DNA helicase RuvA subunit, C-terminal domain"/>
    <property type="match status" value="1"/>
</dbReference>
<evidence type="ECO:0000313" key="8">
    <source>
        <dbReference type="EMBL" id="KAF0134845.1"/>
    </source>
</evidence>
<name>A0A833L4N0_UNCSA</name>
<comment type="similarity">
    <text evidence="6">Belongs to the RuvA family.</text>
</comment>
<dbReference type="InterPro" id="IPR036267">
    <property type="entry name" value="RuvA_C_sf"/>
</dbReference>
<comment type="function">
    <text evidence="6">The RuvA-RuvB-RuvC complex processes Holliday junction (HJ) DNA during genetic recombination and DNA repair, while the RuvA-RuvB complex plays an important role in the rescue of blocked DNA replication forks via replication fork reversal (RFR). RuvA specifically binds to HJ cruciform DNA, conferring on it an open structure. The RuvB hexamer acts as an ATP-dependent pump, pulling dsDNA into and through the RuvAB complex. HJ branch migration allows RuvC to scan DNA until it finds its consensus sequence, where it cleaves and resolves the cruciform DNA.</text>
</comment>
<feature type="domain" description="Helix-hairpin-helix DNA-binding motif class 1" evidence="7">
    <location>
        <begin position="108"/>
        <end position="127"/>
    </location>
</feature>
<dbReference type="Gene3D" id="2.40.50.140">
    <property type="entry name" value="Nucleic acid-binding proteins"/>
    <property type="match status" value="1"/>
</dbReference>
<dbReference type="InterPro" id="IPR013849">
    <property type="entry name" value="DNA_helicase_Holl-junc_RuvA_I"/>
</dbReference>
<evidence type="ECO:0000256" key="4">
    <source>
        <dbReference type="ARBA" id="ARBA00023172"/>
    </source>
</evidence>
<dbReference type="EMBL" id="WPAF01000004">
    <property type="protein sequence ID" value="KAF0134845.1"/>
    <property type="molecule type" value="Genomic_DNA"/>
</dbReference>
<dbReference type="GO" id="GO:0005737">
    <property type="term" value="C:cytoplasm"/>
    <property type="evidence" value="ECO:0007669"/>
    <property type="project" value="UniProtKB-SubCell"/>
</dbReference>
<comment type="domain">
    <text evidence="6">Has three domains with a flexible linker between the domains II and III and assumes an 'L' shape. Domain III is highly mobile and contacts RuvB.</text>
</comment>
<dbReference type="CDD" id="cd14332">
    <property type="entry name" value="UBA_RuvA_C"/>
    <property type="match status" value="1"/>
</dbReference>
<dbReference type="InterPro" id="IPR003583">
    <property type="entry name" value="Hlx-hairpin-Hlx_DNA-bd_motif"/>
</dbReference>
<feature type="region of interest" description="Domain III" evidence="6">
    <location>
        <begin position="151"/>
        <end position="198"/>
    </location>
</feature>
<reference evidence="8 9" key="1">
    <citation type="submission" date="2019-12" db="EMBL/GenBank/DDBJ databases">
        <authorList>
            <person name="Wolfe R."/>
            <person name="Danczak R."/>
            <person name="Wilkins M."/>
        </authorList>
    </citation>
    <scope>NUCLEOTIDE SEQUENCE [LARGE SCALE GENOMIC DNA]</scope>
    <source>
        <strain evidence="8">X2_MaxBin.013</strain>
    </source>
</reference>
<dbReference type="Pfam" id="PF14520">
    <property type="entry name" value="HHH_5"/>
    <property type="match status" value="1"/>
</dbReference>
<keyword evidence="2 6" id="KW-0227">DNA damage</keyword>
<dbReference type="GO" id="GO:0009378">
    <property type="term" value="F:four-way junction helicase activity"/>
    <property type="evidence" value="ECO:0007669"/>
    <property type="project" value="InterPro"/>
</dbReference>
<evidence type="ECO:0000313" key="9">
    <source>
        <dbReference type="Proteomes" id="UP000488506"/>
    </source>
</evidence>
<dbReference type="GO" id="GO:0048476">
    <property type="term" value="C:Holliday junction resolvase complex"/>
    <property type="evidence" value="ECO:0007669"/>
    <property type="project" value="UniProtKB-UniRule"/>
</dbReference>
<dbReference type="SMART" id="SM00278">
    <property type="entry name" value="HhH1"/>
    <property type="match status" value="2"/>
</dbReference>
<dbReference type="GO" id="GO:0006281">
    <property type="term" value="P:DNA repair"/>
    <property type="evidence" value="ECO:0007669"/>
    <property type="project" value="UniProtKB-UniRule"/>
</dbReference>
<dbReference type="InterPro" id="IPR000085">
    <property type="entry name" value="RuvA"/>
</dbReference>
<dbReference type="GO" id="GO:0006310">
    <property type="term" value="P:DNA recombination"/>
    <property type="evidence" value="ECO:0007669"/>
    <property type="project" value="UniProtKB-UniRule"/>
</dbReference>
<keyword evidence="3 6" id="KW-0238">DNA-binding</keyword>
<dbReference type="InterPro" id="IPR010994">
    <property type="entry name" value="RuvA_2-like"/>
</dbReference>
<dbReference type="HAMAP" id="MF_00031">
    <property type="entry name" value="DNA_HJ_migration_RuvA"/>
    <property type="match status" value="1"/>
</dbReference>
<comment type="caution">
    <text evidence="6">Lacks conserved residue(s) required for the propagation of feature annotation.</text>
</comment>
<evidence type="ECO:0000256" key="1">
    <source>
        <dbReference type="ARBA" id="ARBA00022490"/>
    </source>
</evidence>
<proteinExistence type="inferred from homology"/>
<dbReference type="AlphaFoldDB" id="A0A833L4N0"/>
<dbReference type="Gene3D" id="1.10.150.20">
    <property type="entry name" value="5' to 3' exonuclease, C-terminal subdomain"/>
    <property type="match status" value="1"/>
</dbReference>
<dbReference type="GO" id="GO:0005524">
    <property type="term" value="F:ATP binding"/>
    <property type="evidence" value="ECO:0007669"/>
    <property type="project" value="InterPro"/>
</dbReference>
<comment type="subunit">
    <text evidence="6">Homotetramer. Forms an RuvA(8)-RuvB(12)-Holliday junction (HJ) complex. HJ DNA is sandwiched between 2 RuvA tetramers; dsDNA enters through RuvA and exits via RuvB. An RuvB hexamer assembles on each DNA strand where it exits the tetramer. Each RuvB hexamer is contacted by two RuvA subunits (via domain III) on 2 adjacent RuvB subunits; this complex drives branch migration. In the full resolvosome a probable DNA-RuvA(4)-RuvB(12)-RuvC(2) complex forms which resolves the HJ.</text>
</comment>
<feature type="domain" description="Helix-hairpin-helix DNA-binding motif class 1" evidence="7">
    <location>
        <begin position="73"/>
        <end position="92"/>
    </location>
</feature>
<keyword evidence="4 6" id="KW-0233">DNA recombination</keyword>
<comment type="caution">
    <text evidence="8">The sequence shown here is derived from an EMBL/GenBank/DDBJ whole genome shotgun (WGS) entry which is preliminary data.</text>
</comment>
<dbReference type="GO" id="GO:0009379">
    <property type="term" value="C:Holliday junction helicase complex"/>
    <property type="evidence" value="ECO:0007669"/>
    <property type="project" value="InterPro"/>
</dbReference>
<dbReference type="InterPro" id="IPR011114">
    <property type="entry name" value="RuvA_C"/>
</dbReference>
<dbReference type="SUPFAM" id="SSF47781">
    <property type="entry name" value="RuvA domain 2-like"/>
    <property type="match status" value="1"/>
</dbReference>
<evidence type="ECO:0000259" key="7">
    <source>
        <dbReference type="SMART" id="SM00278"/>
    </source>
</evidence>
<sequence length="198" mass="21381">MISHIIGIIDQKDKDFIVIDVNGVGYKTFIPAASQSQIPAIGEKIKIYTEQVVREDSVSLYGFLSKEERNLFNNLISVNGVGPKSAMAIISNIPLSKLVSAITQGNAGLITSVPGVGSKTAQKIIIDLKEKIAKQYAGRTAQMIEGIHGDTSLISDALSALVTLGYSPREAREVIMKIDLEKNKSVEEIIKVALKNLS</sequence>
<keyword evidence="5 6" id="KW-0234">DNA repair</keyword>
<dbReference type="Proteomes" id="UP000488506">
    <property type="component" value="Unassembled WGS sequence"/>
</dbReference>
<keyword evidence="1 6" id="KW-0963">Cytoplasm</keyword>